<evidence type="ECO:0000313" key="2">
    <source>
        <dbReference type="Proteomes" id="UP000008021"/>
    </source>
</evidence>
<reference evidence="1" key="1">
    <citation type="submission" date="2015-04" db="UniProtKB">
        <authorList>
            <consortium name="EnsemblPlants"/>
        </authorList>
    </citation>
    <scope>IDENTIFICATION</scope>
</reference>
<sequence length="132" mass="14986">MGTLGICHHVCISVCKVCQHCIGFLAPEKNASNPFYPAHPLSIPDSRCSSHDSLQRAQCEKPHCPAMQIQGIVRHIFPLQSFIINTDQLGLCTSYSLINSVHTQVVLYLSSICKQSTWCRKHHELLWKQLFW</sequence>
<dbReference type="AlphaFoldDB" id="A0A0E0DAU3"/>
<name>A0A0E0DAU3_9ORYZ</name>
<accession>A0A0E0DAU3</accession>
<dbReference type="HOGENOM" id="CLU_1920373_0_0_1"/>
<dbReference type="Proteomes" id="UP000008021">
    <property type="component" value="Chromosome 4"/>
</dbReference>
<protein>
    <submittedName>
        <fullName evidence="1">Uncharacterized protein</fullName>
    </submittedName>
</protein>
<dbReference type="Gramene" id="OMERI04G02750.4">
    <property type="protein sequence ID" value="OMERI04G02750.4"/>
    <property type="gene ID" value="OMERI04G02750"/>
</dbReference>
<proteinExistence type="predicted"/>
<keyword evidence="2" id="KW-1185">Reference proteome</keyword>
<reference evidence="1" key="2">
    <citation type="submission" date="2018-05" db="EMBL/GenBank/DDBJ databases">
        <title>OmerRS3 (Oryza meridionalis Reference Sequence Version 3).</title>
        <authorList>
            <person name="Zhang J."/>
            <person name="Kudrna D."/>
            <person name="Lee S."/>
            <person name="Talag J."/>
            <person name="Welchert J."/>
            <person name="Wing R.A."/>
        </authorList>
    </citation>
    <scope>NUCLEOTIDE SEQUENCE [LARGE SCALE GENOMIC DNA]</scope>
    <source>
        <strain evidence="1">cv. OR44</strain>
    </source>
</reference>
<dbReference type="EnsemblPlants" id="OMERI04G02750.4">
    <property type="protein sequence ID" value="OMERI04G02750.4"/>
    <property type="gene ID" value="OMERI04G02750"/>
</dbReference>
<evidence type="ECO:0000313" key="1">
    <source>
        <dbReference type="EnsemblPlants" id="OMERI04G02750.4"/>
    </source>
</evidence>
<organism evidence="1">
    <name type="scientific">Oryza meridionalis</name>
    <dbReference type="NCBI Taxonomy" id="40149"/>
    <lineage>
        <taxon>Eukaryota</taxon>
        <taxon>Viridiplantae</taxon>
        <taxon>Streptophyta</taxon>
        <taxon>Embryophyta</taxon>
        <taxon>Tracheophyta</taxon>
        <taxon>Spermatophyta</taxon>
        <taxon>Magnoliopsida</taxon>
        <taxon>Liliopsida</taxon>
        <taxon>Poales</taxon>
        <taxon>Poaceae</taxon>
        <taxon>BOP clade</taxon>
        <taxon>Oryzoideae</taxon>
        <taxon>Oryzeae</taxon>
        <taxon>Oryzinae</taxon>
        <taxon>Oryza</taxon>
    </lineage>
</organism>